<dbReference type="STRING" id="983920.Y88_3398"/>
<dbReference type="InterPro" id="IPR011051">
    <property type="entry name" value="RmlC_Cupin_sf"/>
</dbReference>
<protein>
    <recommendedName>
        <fullName evidence="1">Cupin type-2 domain-containing protein</fullName>
    </recommendedName>
</protein>
<dbReference type="PANTHER" id="PTHR36156">
    <property type="entry name" value="SLR2101 PROTEIN"/>
    <property type="match status" value="1"/>
</dbReference>
<dbReference type="InParanoid" id="F1Z3B8"/>
<dbReference type="OrthoDB" id="713485at2"/>
<keyword evidence="3" id="KW-1185">Reference proteome</keyword>
<organism evidence="2 3">
    <name type="scientific">Novosphingobium nitrogenifigens DSM 19370</name>
    <dbReference type="NCBI Taxonomy" id="983920"/>
    <lineage>
        <taxon>Bacteria</taxon>
        <taxon>Pseudomonadati</taxon>
        <taxon>Pseudomonadota</taxon>
        <taxon>Alphaproteobacteria</taxon>
        <taxon>Sphingomonadales</taxon>
        <taxon>Sphingomonadaceae</taxon>
        <taxon>Novosphingobium</taxon>
    </lineage>
</organism>
<name>F1Z3B8_9SPHN</name>
<comment type="caution">
    <text evidence="2">The sequence shown here is derived from an EMBL/GenBank/DDBJ whole genome shotgun (WGS) entry which is preliminary data.</text>
</comment>
<evidence type="ECO:0000259" key="1">
    <source>
        <dbReference type="Pfam" id="PF07883"/>
    </source>
</evidence>
<dbReference type="eggNOG" id="COG1917">
    <property type="taxonomic scope" value="Bacteria"/>
</dbReference>
<sequence>MSMVRRIVTAERNGKSCVVSDGPVANTHDFAAMPGFRTTLAWMTRDVPRFPDDGGAGDPVARVDTMLPGPGGSCLIVVTFPPDSVMMSPAFDGAAAAAEQAEFLPGLADTFDPDGSGMHITATLDYDVIVEGELWLELDDGDVRHLKAGDVVIQNGTRHAWRNRTDKPTTMISFMVGGHRDAA</sequence>
<dbReference type="EMBL" id="AEWJ01000003">
    <property type="protein sequence ID" value="EGD60895.1"/>
    <property type="molecule type" value="Genomic_DNA"/>
</dbReference>
<dbReference type="InterPro" id="IPR047142">
    <property type="entry name" value="OryJ/VirC-like"/>
</dbReference>
<dbReference type="InterPro" id="IPR013096">
    <property type="entry name" value="Cupin_2"/>
</dbReference>
<dbReference type="HOGENOM" id="CLU_096188_2_0_5"/>
<dbReference type="Pfam" id="PF07883">
    <property type="entry name" value="Cupin_2"/>
    <property type="match status" value="1"/>
</dbReference>
<proteinExistence type="predicted"/>
<dbReference type="AlphaFoldDB" id="F1Z3B8"/>
<evidence type="ECO:0000313" key="2">
    <source>
        <dbReference type="EMBL" id="EGD60895.1"/>
    </source>
</evidence>
<dbReference type="Proteomes" id="UP000004728">
    <property type="component" value="Unassembled WGS sequence"/>
</dbReference>
<dbReference type="SUPFAM" id="SSF51182">
    <property type="entry name" value="RmlC-like cupins"/>
    <property type="match status" value="1"/>
</dbReference>
<evidence type="ECO:0000313" key="3">
    <source>
        <dbReference type="Proteomes" id="UP000004728"/>
    </source>
</evidence>
<dbReference type="Gene3D" id="2.60.120.10">
    <property type="entry name" value="Jelly Rolls"/>
    <property type="match status" value="1"/>
</dbReference>
<reference evidence="2 3" key="1">
    <citation type="journal article" date="2012" name="J. Bacteriol.">
        <title>Draft Genome Sequence of Novosphingobium nitrogenifigens Y88T.</title>
        <authorList>
            <person name="Strabala T.J."/>
            <person name="Macdonald L."/>
            <person name="Liu V."/>
            <person name="Smit A.M."/>
        </authorList>
    </citation>
    <scope>NUCLEOTIDE SEQUENCE [LARGE SCALE GENOMIC DNA]</scope>
    <source>
        <strain evidence="2 3">DSM 19370</strain>
    </source>
</reference>
<feature type="domain" description="Cupin type-2" evidence="1">
    <location>
        <begin position="128"/>
        <end position="173"/>
    </location>
</feature>
<gene>
    <name evidence="2" type="ORF">Y88_3398</name>
</gene>
<accession>F1Z3B8</accession>
<dbReference type="CDD" id="cd02231">
    <property type="entry name" value="cupin_BLL6423-like"/>
    <property type="match status" value="1"/>
</dbReference>
<dbReference type="PANTHER" id="PTHR36156:SF2">
    <property type="entry name" value="CUPIN TYPE-2 DOMAIN-CONTAINING PROTEIN"/>
    <property type="match status" value="1"/>
</dbReference>
<dbReference type="InterPro" id="IPR014710">
    <property type="entry name" value="RmlC-like_jellyroll"/>
</dbReference>